<comment type="subcellular location">
    <subcellularLocation>
        <location evidence="1">Cell membrane</location>
        <topology evidence="1">Single-pass membrane protein</topology>
    </subcellularLocation>
</comment>
<reference evidence="10 11" key="1">
    <citation type="submission" date="2016-10" db="EMBL/GenBank/DDBJ databases">
        <authorList>
            <person name="de Groot N.N."/>
        </authorList>
    </citation>
    <scope>NUCLEOTIDE SEQUENCE [LARGE SCALE GENOMIC DNA]</scope>
    <source>
        <strain evidence="10 11">DSM 12272</strain>
    </source>
</reference>
<dbReference type="Pfam" id="PF13677">
    <property type="entry name" value="MotB_plug"/>
    <property type="match status" value="1"/>
</dbReference>
<evidence type="ECO:0000256" key="1">
    <source>
        <dbReference type="ARBA" id="ARBA00004162"/>
    </source>
</evidence>
<keyword evidence="3" id="KW-1003">Cell membrane</keyword>
<evidence type="ECO:0000256" key="5">
    <source>
        <dbReference type="ARBA" id="ARBA00022989"/>
    </source>
</evidence>
<dbReference type="PROSITE" id="PS51123">
    <property type="entry name" value="OMPA_2"/>
    <property type="match status" value="1"/>
</dbReference>
<dbReference type="InterPro" id="IPR025713">
    <property type="entry name" value="MotB-like_N_dom"/>
</dbReference>
<dbReference type="PANTHER" id="PTHR30329">
    <property type="entry name" value="STATOR ELEMENT OF FLAGELLAR MOTOR COMPLEX"/>
    <property type="match status" value="1"/>
</dbReference>
<proteinExistence type="inferred from homology"/>
<keyword evidence="11" id="KW-1185">Reference proteome</keyword>
<evidence type="ECO:0000256" key="3">
    <source>
        <dbReference type="ARBA" id="ARBA00022475"/>
    </source>
</evidence>
<accession>A0A1H0UJ64</accession>
<evidence type="ECO:0000256" key="7">
    <source>
        <dbReference type="PROSITE-ProRule" id="PRU00473"/>
    </source>
</evidence>
<name>A0A1H0UJ64_9CLOT</name>
<dbReference type="Pfam" id="PF00691">
    <property type="entry name" value="OmpA"/>
    <property type="match status" value="1"/>
</dbReference>
<dbReference type="OrthoDB" id="9815217at2"/>
<evidence type="ECO:0000256" key="2">
    <source>
        <dbReference type="ARBA" id="ARBA00008914"/>
    </source>
</evidence>
<feature type="domain" description="OmpA-like" evidence="9">
    <location>
        <begin position="118"/>
        <end position="239"/>
    </location>
</feature>
<dbReference type="AlphaFoldDB" id="A0A1H0UJ64"/>
<dbReference type="SUPFAM" id="SSF103088">
    <property type="entry name" value="OmpA-like"/>
    <property type="match status" value="1"/>
</dbReference>
<dbReference type="Gene3D" id="3.30.1330.60">
    <property type="entry name" value="OmpA-like domain"/>
    <property type="match status" value="1"/>
</dbReference>
<dbReference type="InterPro" id="IPR006665">
    <property type="entry name" value="OmpA-like"/>
</dbReference>
<dbReference type="InterPro" id="IPR036737">
    <property type="entry name" value="OmpA-like_sf"/>
</dbReference>
<evidence type="ECO:0000313" key="11">
    <source>
        <dbReference type="Proteomes" id="UP000198597"/>
    </source>
</evidence>
<dbReference type="PANTHER" id="PTHR30329:SF21">
    <property type="entry name" value="LIPOPROTEIN YIAD-RELATED"/>
    <property type="match status" value="1"/>
</dbReference>
<keyword evidence="5 8" id="KW-1133">Transmembrane helix</keyword>
<evidence type="ECO:0000256" key="8">
    <source>
        <dbReference type="SAM" id="Phobius"/>
    </source>
</evidence>
<evidence type="ECO:0000256" key="6">
    <source>
        <dbReference type="ARBA" id="ARBA00023136"/>
    </source>
</evidence>
<dbReference type="CDD" id="cd07185">
    <property type="entry name" value="OmpA_C-like"/>
    <property type="match status" value="1"/>
</dbReference>
<evidence type="ECO:0000259" key="9">
    <source>
        <dbReference type="PROSITE" id="PS51123"/>
    </source>
</evidence>
<feature type="transmembrane region" description="Helical" evidence="8">
    <location>
        <begin position="16"/>
        <end position="37"/>
    </location>
</feature>
<dbReference type="GO" id="GO:0005886">
    <property type="term" value="C:plasma membrane"/>
    <property type="evidence" value="ECO:0007669"/>
    <property type="project" value="UniProtKB-SubCell"/>
</dbReference>
<dbReference type="InterPro" id="IPR050330">
    <property type="entry name" value="Bact_OuterMem_StrucFunc"/>
</dbReference>
<keyword evidence="6 7" id="KW-0472">Membrane</keyword>
<dbReference type="Proteomes" id="UP000198597">
    <property type="component" value="Unassembled WGS sequence"/>
</dbReference>
<sequence length="251" mass="27883">MTKKKEHHEEHVDETWLIPYSDMLTLLLALFIVMFAMSKVDAEKFAKVSASLNSAFVGGTSVLEKGDSGTSTDGTPSIVEELTNGQIEQESMNQAKSEIEQRINTAGYSDKIEVSVNESGLAINIKDTVLFDSAKADVKEESNPLLMQISQSLKGFDNDIKVIGYTDNRPINNGEFRSNWDLSAMRAINTMQFLSQYGGLPEDKLSIEAYGEHKAKYDNSTEEGQSGNRRVEISILRKYPVEDPVSTDINQ</sequence>
<evidence type="ECO:0000256" key="4">
    <source>
        <dbReference type="ARBA" id="ARBA00022692"/>
    </source>
</evidence>
<comment type="similarity">
    <text evidence="2">Belongs to the MotB family.</text>
</comment>
<protein>
    <submittedName>
        <fullName evidence="10">Chemotaxis protein MotB</fullName>
    </submittedName>
</protein>
<gene>
    <name evidence="10" type="ORF">SAMN04488529_11123</name>
</gene>
<dbReference type="STRING" id="94869.SAMN04488529_11123"/>
<keyword evidence="4 8" id="KW-0812">Transmembrane</keyword>
<dbReference type="EMBL" id="FNJM01000011">
    <property type="protein sequence ID" value="SDP66214.1"/>
    <property type="molecule type" value="Genomic_DNA"/>
</dbReference>
<evidence type="ECO:0000313" key="10">
    <source>
        <dbReference type="EMBL" id="SDP66214.1"/>
    </source>
</evidence>
<organism evidence="10 11">
    <name type="scientific">Clostridium gasigenes</name>
    <dbReference type="NCBI Taxonomy" id="94869"/>
    <lineage>
        <taxon>Bacteria</taxon>
        <taxon>Bacillati</taxon>
        <taxon>Bacillota</taxon>
        <taxon>Clostridia</taxon>
        <taxon>Eubacteriales</taxon>
        <taxon>Clostridiaceae</taxon>
        <taxon>Clostridium</taxon>
    </lineage>
</organism>
<dbReference type="RefSeq" id="WP_089971528.1">
    <property type="nucleotide sequence ID" value="NZ_FNJM01000011.1"/>
</dbReference>